<dbReference type="AlphaFoldDB" id="A0A7X3CST6"/>
<protein>
    <recommendedName>
        <fullName evidence="2">SPW repeat-containing integral membrane domain-containing protein</fullName>
    </recommendedName>
</protein>
<keyword evidence="1" id="KW-0812">Transmembrane</keyword>
<keyword evidence="1" id="KW-0472">Membrane</keyword>
<feature type="transmembrane region" description="Helical" evidence="1">
    <location>
        <begin position="30"/>
        <end position="48"/>
    </location>
</feature>
<evidence type="ECO:0000256" key="1">
    <source>
        <dbReference type="SAM" id="Phobius"/>
    </source>
</evidence>
<dbReference type="RefSeq" id="WP_127604893.1">
    <property type="nucleotide sequence ID" value="NZ_JARTHJ010000193.1"/>
</dbReference>
<comment type="caution">
    <text evidence="3">The sequence shown here is derived from an EMBL/GenBank/DDBJ whole genome shotgun (WGS) entry which is preliminary data.</text>
</comment>
<proteinExistence type="predicted"/>
<keyword evidence="1" id="KW-1133">Transmembrane helix</keyword>
<evidence type="ECO:0000313" key="4">
    <source>
        <dbReference type="Proteomes" id="UP000450917"/>
    </source>
</evidence>
<organism evidence="3 4">
    <name type="scientific">Paenibacillus validus</name>
    <dbReference type="NCBI Taxonomy" id="44253"/>
    <lineage>
        <taxon>Bacteria</taxon>
        <taxon>Bacillati</taxon>
        <taxon>Bacillota</taxon>
        <taxon>Bacilli</taxon>
        <taxon>Bacillales</taxon>
        <taxon>Paenibacillaceae</taxon>
        <taxon>Paenibacillus</taxon>
    </lineage>
</organism>
<gene>
    <name evidence="3" type="ORF">GNP93_10345</name>
</gene>
<dbReference type="Proteomes" id="UP000450917">
    <property type="component" value="Unassembled WGS sequence"/>
</dbReference>
<feature type="transmembrane region" description="Helical" evidence="1">
    <location>
        <begin position="60"/>
        <end position="78"/>
    </location>
</feature>
<evidence type="ECO:0000259" key="2">
    <source>
        <dbReference type="Pfam" id="PF03779"/>
    </source>
</evidence>
<sequence>MAFRNGFTAMIGVLWLTAPWWASFTDTSGAVLAGVLFGLLQAVSSLLARGRTGWSSWPNWISLLCGVWFILYPFLYHFDWMLTLLYVVLGYLTVLLNYTNMNTDPPQAK</sequence>
<reference evidence="3 4" key="1">
    <citation type="submission" date="2019-11" db="EMBL/GenBank/DDBJ databases">
        <title>Draft genome sequences of five Paenibacillus species of dairy origin.</title>
        <authorList>
            <person name="Olajide A.M."/>
            <person name="Chen S."/>
            <person name="Lapointe G."/>
        </authorList>
    </citation>
    <scope>NUCLEOTIDE SEQUENCE [LARGE SCALE GENOMIC DNA]</scope>
    <source>
        <strain evidence="3 4">2CS3</strain>
    </source>
</reference>
<feature type="transmembrane region" description="Helical" evidence="1">
    <location>
        <begin position="7"/>
        <end position="24"/>
    </location>
</feature>
<name>A0A7X3CST6_9BACL</name>
<evidence type="ECO:0000313" key="3">
    <source>
        <dbReference type="EMBL" id="MUG71081.1"/>
    </source>
</evidence>
<feature type="domain" description="SPW repeat-containing integral membrane" evidence="2">
    <location>
        <begin position="5"/>
        <end position="97"/>
    </location>
</feature>
<dbReference type="Pfam" id="PF03779">
    <property type="entry name" value="SPW"/>
    <property type="match status" value="1"/>
</dbReference>
<dbReference type="EMBL" id="WNZX01000007">
    <property type="protein sequence ID" value="MUG71081.1"/>
    <property type="molecule type" value="Genomic_DNA"/>
</dbReference>
<dbReference type="InterPro" id="IPR005530">
    <property type="entry name" value="SPW"/>
</dbReference>
<feature type="transmembrane region" description="Helical" evidence="1">
    <location>
        <begin position="84"/>
        <end position="101"/>
    </location>
</feature>
<keyword evidence="4" id="KW-1185">Reference proteome</keyword>
<accession>A0A7X3CST6</accession>